<dbReference type="HAMAP" id="MF_00303">
    <property type="entry name" value="Trigger_factor_Tig"/>
    <property type="match status" value="1"/>
</dbReference>
<comment type="subcellular location">
    <subcellularLocation>
        <location evidence="11">Cytoplasm</location>
    </subcellularLocation>
    <text evidence="11">About half TF is bound to the ribosome near the polypeptide exit tunnel while the other half is free in the cytoplasm.</text>
</comment>
<dbReference type="PANTHER" id="PTHR30560">
    <property type="entry name" value="TRIGGER FACTOR CHAPERONE AND PEPTIDYL-PROLYL CIS/TRANS ISOMERASE"/>
    <property type="match status" value="1"/>
</dbReference>
<dbReference type="PANTHER" id="PTHR30560:SF3">
    <property type="entry name" value="TRIGGER FACTOR-LIKE PROTEIN TIG, CHLOROPLASTIC"/>
    <property type="match status" value="1"/>
</dbReference>
<dbReference type="SUPFAM" id="SSF102735">
    <property type="entry name" value="Trigger factor ribosome-binding domain"/>
    <property type="match status" value="1"/>
</dbReference>
<evidence type="ECO:0000256" key="6">
    <source>
        <dbReference type="ARBA" id="ARBA00023110"/>
    </source>
</evidence>
<keyword evidence="17" id="KW-1185">Reference proteome</keyword>
<dbReference type="Proteomes" id="UP001247542">
    <property type="component" value="Unassembled WGS sequence"/>
</dbReference>
<dbReference type="Gene3D" id="3.30.70.1050">
    <property type="entry name" value="Trigger factor ribosome-binding domain"/>
    <property type="match status" value="1"/>
</dbReference>
<gene>
    <name evidence="11 16" type="primary">tig</name>
    <name evidence="16" type="ORF">QS713_05180</name>
</gene>
<dbReference type="Pfam" id="PF05697">
    <property type="entry name" value="Trigger_N"/>
    <property type="match status" value="1"/>
</dbReference>
<dbReference type="EC" id="5.2.1.8" evidence="3 11"/>
<evidence type="ECO:0000259" key="13">
    <source>
        <dbReference type="Pfam" id="PF00254"/>
    </source>
</evidence>
<feature type="domain" description="PPIase FKBP-type" evidence="13">
    <location>
        <begin position="161"/>
        <end position="220"/>
    </location>
</feature>
<evidence type="ECO:0000256" key="7">
    <source>
        <dbReference type="ARBA" id="ARBA00023186"/>
    </source>
</evidence>
<evidence type="ECO:0000313" key="16">
    <source>
        <dbReference type="EMBL" id="MDT3767454.1"/>
    </source>
</evidence>
<keyword evidence="8 11" id="KW-0413">Isomerase</keyword>
<dbReference type="InterPro" id="IPR001179">
    <property type="entry name" value="PPIase_FKBP_dom"/>
</dbReference>
<feature type="compositionally biased region" description="Low complexity" evidence="12">
    <location>
        <begin position="432"/>
        <end position="443"/>
    </location>
</feature>
<dbReference type="Pfam" id="PF05698">
    <property type="entry name" value="Trigger_C"/>
    <property type="match status" value="1"/>
</dbReference>
<evidence type="ECO:0000256" key="1">
    <source>
        <dbReference type="ARBA" id="ARBA00000971"/>
    </source>
</evidence>
<feature type="domain" description="Trigger factor C-terminal" evidence="15">
    <location>
        <begin position="261"/>
        <end position="396"/>
    </location>
</feature>
<evidence type="ECO:0000259" key="14">
    <source>
        <dbReference type="Pfam" id="PF05697"/>
    </source>
</evidence>
<dbReference type="EMBL" id="JASXSX010000001">
    <property type="protein sequence ID" value="MDT3767454.1"/>
    <property type="molecule type" value="Genomic_DNA"/>
</dbReference>
<feature type="compositionally biased region" description="Acidic residues" evidence="12">
    <location>
        <begin position="444"/>
        <end position="463"/>
    </location>
</feature>
<comment type="catalytic activity">
    <reaction evidence="1 11">
        <text>[protein]-peptidylproline (omega=180) = [protein]-peptidylproline (omega=0)</text>
        <dbReference type="Rhea" id="RHEA:16237"/>
        <dbReference type="Rhea" id="RHEA-COMP:10747"/>
        <dbReference type="Rhea" id="RHEA-COMP:10748"/>
        <dbReference type="ChEBI" id="CHEBI:83833"/>
        <dbReference type="ChEBI" id="CHEBI:83834"/>
        <dbReference type="EC" id="5.2.1.8"/>
    </reaction>
</comment>
<dbReference type="RefSeq" id="WP_313273029.1">
    <property type="nucleotide sequence ID" value="NZ_JASXSX010000001.1"/>
</dbReference>
<evidence type="ECO:0000256" key="12">
    <source>
        <dbReference type="SAM" id="MobiDB-lite"/>
    </source>
</evidence>
<dbReference type="Gene3D" id="1.10.3120.10">
    <property type="entry name" value="Trigger factor, C-terminal domain"/>
    <property type="match status" value="1"/>
</dbReference>
<comment type="function">
    <text evidence="11">Involved in protein export. Acts as a chaperone by maintaining the newly synthesized protein in an open conformation. Functions as a peptidyl-prolyl cis-trans isomerase.</text>
</comment>
<accession>A0ABU3IAQ1</accession>
<protein>
    <recommendedName>
        <fullName evidence="4 11">Trigger factor</fullName>
        <shortName evidence="11">TF</shortName>
        <ecNumber evidence="3 11">5.2.1.8</ecNumber>
    </recommendedName>
    <alternativeName>
        <fullName evidence="10 11">PPIase</fullName>
    </alternativeName>
</protein>
<dbReference type="GO" id="GO:0003755">
    <property type="term" value="F:peptidyl-prolyl cis-trans isomerase activity"/>
    <property type="evidence" value="ECO:0007669"/>
    <property type="project" value="UniProtKB-EC"/>
</dbReference>
<reference evidence="16 17" key="1">
    <citation type="submission" date="2023-06" db="EMBL/GenBank/DDBJ databases">
        <title>Draft genome sequence of Gleimia hominis type strain CCUG 57540T.</title>
        <authorList>
            <person name="Salva-Serra F."/>
            <person name="Cardew S."/>
            <person name="Jensie Markopoulos S."/>
            <person name="Ohlen M."/>
            <person name="Inganas E."/>
            <person name="Svensson-Stadler L."/>
            <person name="Moore E.R.B."/>
        </authorList>
    </citation>
    <scope>NUCLEOTIDE SEQUENCE [LARGE SCALE GENOMIC DNA]</scope>
    <source>
        <strain evidence="16 17">CCUG 57540</strain>
    </source>
</reference>
<dbReference type="PIRSF" id="PIRSF003095">
    <property type="entry name" value="Trigger_factor"/>
    <property type="match status" value="1"/>
</dbReference>
<evidence type="ECO:0000256" key="3">
    <source>
        <dbReference type="ARBA" id="ARBA00013194"/>
    </source>
</evidence>
<keyword evidence="5 11" id="KW-0132">Cell division</keyword>
<keyword evidence="11" id="KW-0963">Cytoplasm</keyword>
<proteinExistence type="inferred from homology"/>
<dbReference type="InterPro" id="IPR037041">
    <property type="entry name" value="Trigger_fac_C_sf"/>
</dbReference>
<comment type="caution">
    <text evidence="16">The sequence shown here is derived from an EMBL/GenBank/DDBJ whole genome shotgun (WGS) entry which is preliminary data.</text>
</comment>
<feature type="domain" description="Trigger factor ribosome-binding bacterial" evidence="14">
    <location>
        <begin position="1"/>
        <end position="150"/>
    </location>
</feature>
<comment type="similarity">
    <text evidence="2 11">Belongs to the FKBP-type PPIase family. Tig subfamily.</text>
</comment>
<dbReference type="InterPro" id="IPR008880">
    <property type="entry name" value="Trigger_fac_C"/>
</dbReference>
<dbReference type="InterPro" id="IPR008881">
    <property type="entry name" value="Trigger_fac_ribosome-bd_bac"/>
</dbReference>
<feature type="region of interest" description="Disordered" evidence="12">
    <location>
        <begin position="414"/>
        <end position="463"/>
    </location>
</feature>
<sequence length="463" mass="51207">MKSTVENLESTKVKVSVEVPYEELKKDMDAAYKEISNQVNVPGFRRGKVPPRIIDQRFGRVTVIEQAINAAMPRLYSGAVEEHELRPVAQPEIDVEEIPNTTGKPGGELKFTAEILVIPPFEIPSLDGLEIEVDPLEVTDKDVDAELEELQTRFATLKTIKRKAKKGDFATLDLVAKIGDEEVDSVSDVSYEIGSKSMLDGMDKALTGMKADEETTFTTTLKGGEHEGEEADVTLKVKAMKTRELPKADDDFAQMVSEFDTIDELRDDLKNTAQSRKQGEQALQARDRLLDKLIDGAKIEIPKQVVEEELPKLVGEDAKPADKTKGRKQIRRQLSEQALLQDLAAAREVRVGQQEVFEYIMQMAQMHGLEPAQLMQSQEQVSALVGDLTRTKALALTLGMVTVKDTNGDEVDLSEFTKDPLEEQEKADEEAAQTAETEAADNASDGDEKDAAAESEDESAEEK</sequence>
<dbReference type="Pfam" id="PF00254">
    <property type="entry name" value="FKBP_C"/>
    <property type="match status" value="1"/>
</dbReference>
<keyword evidence="6 11" id="KW-0697">Rotamase</keyword>
<evidence type="ECO:0000256" key="2">
    <source>
        <dbReference type="ARBA" id="ARBA00005464"/>
    </source>
</evidence>
<comment type="domain">
    <text evidence="11">Consists of 3 domains; the N-terminus binds the ribosome, the middle domain has PPIase activity, while the C-terminus has intrinsic chaperone activity on its own.</text>
</comment>
<evidence type="ECO:0000256" key="5">
    <source>
        <dbReference type="ARBA" id="ARBA00022618"/>
    </source>
</evidence>
<evidence type="ECO:0000259" key="15">
    <source>
        <dbReference type="Pfam" id="PF05698"/>
    </source>
</evidence>
<evidence type="ECO:0000256" key="8">
    <source>
        <dbReference type="ARBA" id="ARBA00023235"/>
    </source>
</evidence>
<evidence type="ECO:0000313" key="17">
    <source>
        <dbReference type="Proteomes" id="UP001247542"/>
    </source>
</evidence>
<evidence type="ECO:0000256" key="9">
    <source>
        <dbReference type="ARBA" id="ARBA00023306"/>
    </source>
</evidence>
<evidence type="ECO:0000256" key="4">
    <source>
        <dbReference type="ARBA" id="ARBA00016902"/>
    </source>
</evidence>
<dbReference type="Gene3D" id="3.10.50.40">
    <property type="match status" value="1"/>
</dbReference>
<dbReference type="InterPro" id="IPR036611">
    <property type="entry name" value="Trigger_fac_ribosome-bd_sf"/>
</dbReference>
<keyword evidence="7 11" id="KW-0143">Chaperone</keyword>
<evidence type="ECO:0000256" key="11">
    <source>
        <dbReference type="HAMAP-Rule" id="MF_00303"/>
    </source>
</evidence>
<name>A0ABU3IAQ1_9ACTO</name>
<evidence type="ECO:0000256" key="10">
    <source>
        <dbReference type="ARBA" id="ARBA00029986"/>
    </source>
</evidence>
<organism evidence="16 17">
    <name type="scientific">Gleimia hominis</name>
    <dbReference type="NCBI Taxonomy" id="595468"/>
    <lineage>
        <taxon>Bacteria</taxon>
        <taxon>Bacillati</taxon>
        <taxon>Actinomycetota</taxon>
        <taxon>Actinomycetes</taxon>
        <taxon>Actinomycetales</taxon>
        <taxon>Actinomycetaceae</taxon>
        <taxon>Gleimia</taxon>
    </lineage>
</organism>
<dbReference type="SUPFAM" id="SSF109998">
    <property type="entry name" value="Triger factor/SurA peptide-binding domain-like"/>
    <property type="match status" value="1"/>
</dbReference>
<dbReference type="InterPro" id="IPR027304">
    <property type="entry name" value="Trigger_fact/SurA_dom_sf"/>
</dbReference>
<dbReference type="NCBIfam" id="TIGR00115">
    <property type="entry name" value="tig"/>
    <property type="match status" value="1"/>
</dbReference>
<dbReference type="SUPFAM" id="SSF54534">
    <property type="entry name" value="FKBP-like"/>
    <property type="match status" value="1"/>
</dbReference>
<keyword evidence="9 11" id="KW-0131">Cell cycle</keyword>
<dbReference type="InterPro" id="IPR005215">
    <property type="entry name" value="Trig_fac"/>
</dbReference>
<dbReference type="InterPro" id="IPR046357">
    <property type="entry name" value="PPIase_dom_sf"/>
</dbReference>
<feature type="compositionally biased region" description="Basic and acidic residues" evidence="12">
    <location>
        <begin position="415"/>
        <end position="424"/>
    </location>
</feature>